<reference evidence="2" key="1">
    <citation type="submission" date="2022-08" db="EMBL/GenBank/DDBJ databases">
        <authorList>
            <consortium name="DOE Joint Genome Institute"/>
            <person name="Min B."/>
            <person name="Riley R."/>
            <person name="Sierra-Patev S."/>
            <person name="Naranjo-Ortiz M."/>
            <person name="Looney B."/>
            <person name="Konkel Z."/>
            <person name="Slot J.C."/>
            <person name="Sakamoto Y."/>
            <person name="Steenwyk J.L."/>
            <person name="Rokas A."/>
            <person name="Carro J."/>
            <person name="Camarero S."/>
            <person name="Ferreira P."/>
            <person name="Molpeceres G."/>
            <person name="Ruiz-Duenas F.J."/>
            <person name="Serrano A."/>
            <person name="Henrissat B."/>
            <person name="Drula E."/>
            <person name="Hughes K.W."/>
            <person name="Mata J.L."/>
            <person name="Ishikawa N.K."/>
            <person name="Vargas-Isla R."/>
            <person name="Ushijima S."/>
            <person name="Smith C.A."/>
            <person name="Ahrendt S."/>
            <person name="Andreopoulos W."/>
            <person name="He G."/>
            <person name="Labutti K."/>
            <person name="Lipzen A."/>
            <person name="Ng V."/>
            <person name="Sandor L."/>
            <person name="Barry K."/>
            <person name="Martinez A.T."/>
            <person name="Xiao Y."/>
            <person name="Gibbons J.G."/>
            <person name="Terashima K."/>
            <person name="Hibbett D.S."/>
            <person name="Grigoriev I.V."/>
        </authorList>
    </citation>
    <scope>NUCLEOTIDE SEQUENCE</scope>
    <source>
        <strain evidence="2">TFB9207</strain>
    </source>
</reference>
<gene>
    <name evidence="2" type="ORF">F5878DRAFT_535284</name>
</gene>
<sequence length="119" mass="13232">FPIIFQLSLDVLPVQASAVPCEHAFSSSKETDTARRSRLSPVLMEVLQILKSVYRSDRLDFTKSWIAKTSEMAEECVDGSCTVQTMSVVDVDCETIRGLLIEGKMAEVSRLISESFKTP</sequence>
<evidence type="ECO:0000313" key="3">
    <source>
        <dbReference type="Proteomes" id="UP001163846"/>
    </source>
</evidence>
<evidence type="ECO:0000259" key="1">
    <source>
        <dbReference type="Pfam" id="PF05699"/>
    </source>
</evidence>
<feature type="non-terminal residue" evidence="2">
    <location>
        <position position="1"/>
    </location>
</feature>
<dbReference type="SUPFAM" id="SSF53098">
    <property type="entry name" value="Ribonuclease H-like"/>
    <property type="match status" value="1"/>
</dbReference>
<proteinExistence type="predicted"/>
<dbReference type="GO" id="GO:0046983">
    <property type="term" value="F:protein dimerization activity"/>
    <property type="evidence" value="ECO:0007669"/>
    <property type="project" value="InterPro"/>
</dbReference>
<keyword evidence="3" id="KW-1185">Reference proteome</keyword>
<evidence type="ECO:0000313" key="2">
    <source>
        <dbReference type="EMBL" id="KAJ3839625.1"/>
    </source>
</evidence>
<dbReference type="Pfam" id="PF05699">
    <property type="entry name" value="Dimer_Tnp_hAT"/>
    <property type="match status" value="1"/>
</dbReference>
<dbReference type="AlphaFoldDB" id="A0AA38UFV6"/>
<dbReference type="EMBL" id="MU806117">
    <property type="protein sequence ID" value="KAJ3839625.1"/>
    <property type="molecule type" value="Genomic_DNA"/>
</dbReference>
<dbReference type="InterPro" id="IPR012337">
    <property type="entry name" value="RNaseH-like_sf"/>
</dbReference>
<name>A0AA38UFV6_9AGAR</name>
<organism evidence="2 3">
    <name type="scientific">Lentinula raphanica</name>
    <dbReference type="NCBI Taxonomy" id="153919"/>
    <lineage>
        <taxon>Eukaryota</taxon>
        <taxon>Fungi</taxon>
        <taxon>Dikarya</taxon>
        <taxon>Basidiomycota</taxon>
        <taxon>Agaricomycotina</taxon>
        <taxon>Agaricomycetes</taxon>
        <taxon>Agaricomycetidae</taxon>
        <taxon>Agaricales</taxon>
        <taxon>Marasmiineae</taxon>
        <taxon>Omphalotaceae</taxon>
        <taxon>Lentinula</taxon>
    </lineage>
</organism>
<dbReference type="Proteomes" id="UP001163846">
    <property type="component" value="Unassembled WGS sequence"/>
</dbReference>
<accession>A0AA38UFV6</accession>
<dbReference type="InterPro" id="IPR008906">
    <property type="entry name" value="HATC_C_dom"/>
</dbReference>
<protein>
    <recommendedName>
        <fullName evidence="1">HAT C-terminal dimerisation domain-containing protein</fullName>
    </recommendedName>
</protein>
<feature type="domain" description="HAT C-terminal dimerisation" evidence="1">
    <location>
        <begin position="1"/>
        <end position="51"/>
    </location>
</feature>
<comment type="caution">
    <text evidence="2">The sequence shown here is derived from an EMBL/GenBank/DDBJ whole genome shotgun (WGS) entry which is preliminary data.</text>
</comment>